<dbReference type="SMART" id="SM00320">
    <property type="entry name" value="WD40"/>
    <property type="match status" value="2"/>
</dbReference>
<dbReference type="OrthoDB" id="64353at2759"/>
<dbReference type="EMBL" id="LK023357">
    <property type="protein sequence ID" value="CDS11981.1"/>
    <property type="molecule type" value="Genomic_DNA"/>
</dbReference>
<proteinExistence type="predicted"/>
<dbReference type="PROSITE" id="PS50082">
    <property type="entry name" value="WD_REPEATS_2"/>
    <property type="match status" value="1"/>
</dbReference>
<keyword evidence="1" id="KW-0853">WD repeat</keyword>
<dbReference type="SUPFAM" id="SSF50978">
    <property type="entry name" value="WD40 repeat-like"/>
    <property type="match status" value="1"/>
</dbReference>
<feature type="domain" description="DUF2415" evidence="2">
    <location>
        <begin position="199"/>
        <end position="234"/>
    </location>
</feature>
<evidence type="ECO:0000313" key="3">
    <source>
        <dbReference type="EMBL" id="CDS11981.1"/>
    </source>
</evidence>
<dbReference type="InterPro" id="IPR019417">
    <property type="entry name" value="DUF2415"/>
</dbReference>
<dbReference type="InterPro" id="IPR036322">
    <property type="entry name" value="WD40_repeat_dom_sf"/>
</dbReference>
<accession>A0A077WWL0</accession>
<organism evidence="3">
    <name type="scientific">Lichtheimia ramosa</name>
    <dbReference type="NCBI Taxonomy" id="688394"/>
    <lineage>
        <taxon>Eukaryota</taxon>
        <taxon>Fungi</taxon>
        <taxon>Fungi incertae sedis</taxon>
        <taxon>Mucoromycota</taxon>
        <taxon>Mucoromycotina</taxon>
        <taxon>Mucoromycetes</taxon>
        <taxon>Mucorales</taxon>
        <taxon>Lichtheimiaceae</taxon>
        <taxon>Lichtheimia</taxon>
    </lineage>
</organism>
<evidence type="ECO:0000256" key="1">
    <source>
        <dbReference type="PROSITE-ProRule" id="PRU00221"/>
    </source>
</evidence>
<dbReference type="PANTHER" id="PTHR43991">
    <property type="entry name" value="WD REPEAT PROTEIN (AFU_ORTHOLOGUE AFUA_8G05640)-RELATED"/>
    <property type="match status" value="1"/>
</dbReference>
<gene>
    <name evidence="3" type="ORF">LRAMOSA04177</name>
</gene>
<protein>
    <recommendedName>
        <fullName evidence="2">DUF2415 domain-containing protein</fullName>
    </recommendedName>
</protein>
<name>A0A077WWL0_9FUNG</name>
<dbReference type="PANTHER" id="PTHR43991:SF9">
    <property type="entry name" value="DUF2415 DOMAIN-CONTAINING PROTEIN"/>
    <property type="match status" value="1"/>
</dbReference>
<dbReference type="Pfam" id="PF00400">
    <property type="entry name" value="WD40"/>
    <property type="match status" value="2"/>
</dbReference>
<dbReference type="Pfam" id="PF10313">
    <property type="entry name" value="DUF2415"/>
    <property type="match status" value="1"/>
</dbReference>
<feature type="repeat" description="WD" evidence="1">
    <location>
        <begin position="100"/>
        <end position="141"/>
    </location>
</feature>
<sequence length="307" mass="33561">MYTPKKYNPALGTETSLPLPFAPTTLDTSCGYLAVGGHRGMAMIKSLSNDWSSTLKVGMGMNNCIQLSGHYNNECRLTICNNDQTMSVYSIPDLKNLVTLDLSSAAINQISTSPDGRALLTVSDDGNVSLFNTRDYTKTTSFQVGDGGPVLACAWNDTSDMIAVSSHEGTVHVYDVRQYHHTLAKIGSTEARSTRNTPRSIRFSHSPLDLLVYAEHVSNINIVDTRTFETRQVVRIGPHDGDTHIAGIELSPDNRSIFAGTTKALLLLSLSYAHSGFVIRITGLETEMVQIDIDTAARRQFPSARLF</sequence>
<dbReference type="InterPro" id="IPR015943">
    <property type="entry name" value="WD40/YVTN_repeat-like_dom_sf"/>
</dbReference>
<evidence type="ECO:0000259" key="2">
    <source>
        <dbReference type="Pfam" id="PF10313"/>
    </source>
</evidence>
<dbReference type="Gene3D" id="2.130.10.10">
    <property type="entry name" value="YVTN repeat-like/Quinoprotein amine dehydrogenase"/>
    <property type="match status" value="1"/>
</dbReference>
<dbReference type="AlphaFoldDB" id="A0A077WWL0"/>
<dbReference type="InterPro" id="IPR001680">
    <property type="entry name" value="WD40_rpt"/>
</dbReference>
<reference evidence="3" key="1">
    <citation type="journal article" date="2014" name="Genome Announc.">
        <title>De novo whole-genome sequence and genome annotation of Lichtheimia ramosa.</title>
        <authorList>
            <person name="Linde J."/>
            <person name="Schwartze V."/>
            <person name="Binder U."/>
            <person name="Lass-Florl C."/>
            <person name="Voigt K."/>
            <person name="Horn F."/>
        </authorList>
    </citation>
    <scope>NUCLEOTIDE SEQUENCE</scope>
    <source>
        <strain evidence="3">JMRC FSU:6197</strain>
    </source>
</reference>